<evidence type="ECO:0000313" key="1">
    <source>
        <dbReference type="EMBL" id="KAJ1096949.1"/>
    </source>
</evidence>
<proteinExistence type="predicted"/>
<gene>
    <name evidence="1" type="ORF">NDU88_002079</name>
</gene>
<dbReference type="EMBL" id="JANPWB010000014">
    <property type="protein sequence ID" value="KAJ1096949.1"/>
    <property type="molecule type" value="Genomic_DNA"/>
</dbReference>
<organism evidence="1 2">
    <name type="scientific">Pleurodeles waltl</name>
    <name type="common">Iberian ribbed newt</name>
    <dbReference type="NCBI Taxonomy" id="8319"/>
    <lineage>
        <taxon>Eukaryota</taxon>
        <taxon>Metazoa</taxon>
        <taxon>Chordata</taxon>
        <taxon>Craniata</taxon>
        <taxon>Vertebrata</taxon>
        <taxon>Euteleostomi</taxon>
        <taxon>Amphibia</taxon>
        <taxon>Batrachia</taxon>
        <taxon>Caudata</taxon>
        <taxon>Salamandroidea</taxon>
        <taxon>Salamandridae</taxon>
        <taxon>Pleurodelinae</taxon>
        <taxon>Pleurodeles</taxon>
    </lineage>
</organism>
<dbReference type="AlphaFoldDB" id="A0AAV7M2X5"/>
<accession>A0AAV7M2X5</accession>
<reference evidence="1" key="1">
    <citation type="journal article" date="2022" name="bioRxiv">
        <title>Sequencing and chromosome-scale assembly of the giantPleurodeles waltlgenome.</title>
        <authorList>
            <person name="Brown T."/>
            <person name="Elewa A."/>
            <person name="Iarovenko S."/>
            <person name="Subramanian E."/>
            <person name="Araus A.J."/>
            <person name="Petzold A."/>
            <person name="Susuki M."/>
            <person name="Suzuki K.-i.T."/>
            <person name="Hayashi T."/>
            <person name="Toyoda A."/>
            <person name="Oliveira C."/>
            <person name="Osipova E."/>
            <person name="Leigh N.D."/>
            <person name="Simon A."/>
            <person name="Yun M.H."/>
        </authorList>
    </citation>
    <scope>NUCLEOTIDE SEQUENCE</scope>
    <source>
        <strain evidence="1">20211129_DDA</strain>
        <tissue evidence="1">Liver</tissue>
    </source>
</reference>
<sequence>MSDEDSLLAQDEVTHLVRYATARVYGEGECPSAALATFIRHERGMDEVLSVMDEGRAMRYATARVYKEGECPSAALATFIRHEQGMDEVLSVMDEGRAMVYGTLKVLVPFRAYSADLYKSRISYNKQATTD</sequence>
<name>A0AAV7M2X5_PLEWA</name>
<keyword evidence="2" id="KW-1185">Reference proteome</keyword>
<dbReference type="Proteomes" id="UP001066276">
    <property type="component" value="Chromosome 10"/>
</dbReference>
<evidence type="ECO:0000313" key="2">
    <source>
        <dbReference type="Proteomes" id="UP001066276"/>
    </source>
</evidence>
<protein>
    <submittedName>
        <fullName evidence="1">Uncharacterized protein</fullName>
    </submittedName>
</protein>
<comment type="caution">
    <text evidence="1">The sequence shown here is derived from an EMBL/GenBank/DDBJ whole genome shotgun (WGS) entry which is preliminary data.</text>
</comment>